<dbReference type="Pfam" id="PF09133">
    <property type="entry name" value="SANTA"/>
    <property type="match status" value="1"/>
</dbReference>
<evidence type="ECO:0000256" key="1">
    <source>
        <dbReference type="SAM" id="MobiDB-lite"/>
    </source>
</evidence>
<dbReference type="EMBL" id="BAAFST010000012">
    <property type="protein sequence ID" value="GAB1297475.1"/>
    <property type="molecule type" value="Genomic_DNA"/>
</dbReference>
<feature type="region of interest" description="Disordered" evidence="1">
    <location>
        <begin position="1052"/>
        <end position="1072"/>
    </location>
</feature>
<dbReference type="PANTHER" id="PTHR16124">
    <property type="entry name" value="MIS18-BINDING PROTEIN 1"/>
    <property type="match status" value="1"/>
</dbReference>
<dbReference type="InterPro" id="IPR015216">
    <property type="entry name" value="SANTA"/>
</dbReference>
<feature type="compositionally biased region" description="Basic residues" evidence="1">
    <location>
        <begin position="869"/>
        <end position="880"/>
    </location>
</feature>
<feature type="domain" description="Myb-like" evidence="2">
    <location>
        <begin position="817"/>
        <end position="861"/>
    </location>
</feature>
<dbReference type="SUPFAM" id="SSF46689">
    <property type="entry name" value="Homeodomain-like"/>
    <property type="match status" value="1"/>
</dbReference>
<feature type="compositionally biased region" description="Basic and acidic residues" evidence="1">
    <location>
        <begin position="118"/>
        <end position="130"/>
    </location>
</feature>
<keyword evidence="4" id="KW-1185">Reference proteome</keyword>
<dbReference type="SMART" id="SM00717">
    <property type="entry name" value="SANT"/>
    <property type="match status" value="1"/>
</dbReference>
<feature type="region of interest" description="Disordered" evidence="1">
    <location>
        <begin position="857"/>
        <end position="893"/>
    </location>
</feature>
<sequence length="1072" mass="123387">MIVTPLKDAEIHLSSGILQCSSMPQNAVFIDSIPSDTLTPMKDLAKYQKSSPKWNGHKKNQLLEITTSNNKNIFQSSMLSVATFSNSSLDASIIMPNMDRLRNEIIYESPVKIFQRMKEKVQRDKQDEPSRNSSMLGSQKWKHKVLPPDRDKKTLLQDTYICEEKEKSFQSNPSLEGFLCVALAVLELQAGFQLTEIYLPCLPNPPILNKEQKKVSISCISRKALTRAQFNRHDLHSKESPVKTTVSKKNTFVLENIDSTYEKIENTDVDTICVPIKNHSKSITSYNDVTTERTAREDITEQNEETMSRRTFLQDPMKNTSKTKRSSPRLDLTLSGQSQRKLTKLETIVSEVKKYQVVHLQEWMIKVINNNTAICVEGKLVNMTDVYWHSNVIVERIKHNELRTLSGNIYILKGLIDRVSMKEAGYPCYLIRKFMFGFPQNWKRHIDNFLEQLRAGKKSKTGQKTARFQDKQKSIKNDAEDKQTDVLQKARITYDLIDDSVEMKKNENSGFPGAAGINIRYNNSCQNKPRLRLLHNQELIGKKNCRKFPSESFENFEEINEKNIQSQKQVLNVPIDSLNSLEQPTSHKERRNLPVVQKKAHVLVTPLRTTMSIKQRCMEHHLYIKGVTEFFKAKHQEESESEIHRTPSPTSKSLETFERRVDCEDNTKEDCNECDIITVKHIQIPCLQSKQMLTNDFKKKDKLPLKLPKTENQIGVSQYSQSLSSEENEVEIKSKTRARNTKERLNQERKNITKDILLISESKGESDSYITPKRPRSVAKESHYKSGVSMDFLIEAKESDTTNRQLFDPLSRLTDDGEWSEQEIQNLHRAFTSLPKHKPGFWSDVAMAVGSRTADECQKKYTEEPQGRGSRKHVSKKKQANSKVQNGEEDSADDKKTIKITAKVGTLKRKRQMRDYLEHLPKDNHDDFFTETPLQKNRIRLPSFQYSQDDDILLDMDRNPASPASVTSPLRSFTPQCQHVSPGMLASIKRNDCDKYVYHMQKNAKKYGKSNGSLVWGNIRKKTVETDLSSPTPIRKALFNKDLGENTDIAKHFIDDTESDEEEKDYYFSNSD</sequence>
<dbReference type="PANTHER" id="PTHR16124:SF3">
    <property type="entry name" value="MIS18-BINDING PROTEIN 1"/>
    <property type="match status" value="1"/>
</dbReference>
<dbReference type="Proteomes" id="UP001623349">
    <property type="component" value="Unassembled WGS sequence"/>
</dbReference>
<evidence type="ECO:0000313" key="4">
    <source>
        <dbReference type="Proteomes" id="UP001623349"/>
    </source>
</evidence>
<feature type="region of interest" description="Disordered" evidence="1">
    <location>
        <begin position="118"/>
        <end position="148"/>
    </location>
</feature>
<feature type="compositionally biased region" description="Basic and acidic residues" evidence="1">
    <location>
        <begin position="857"/>
        <end position="866"/>
    </location>
</feature>
<accession>A0ABQ0FE32</accession>
<evidence type="ECO:0000313" key="3">
    <source>
        <dbReference type="EMBL" id="GAB1297475.1"/>
    </source>
</evidence>
<organism evidence="3 4">
    <name type="scientific">Apodemus speciosus</name>
    <name type="common">Large Japanese field mouse</name>
    <dbReference type="NCBI Taxonomy" id="105296"/>
    <lineage>
        <taxon>Eukaryota</taxon>
        <taxon>Metazoa</taxon>
        <taxon>Chordata</taxon>
        <taxon>Craniata</taxon>
        <taxon>Vertebrata</taxon>
        <taxon>Euteleostomi</taxon>
        <taxon>Mammalia</taxon>
        <taxon>Eutheria</taxon>
        <taxon>Euarchontoglires</taxon>
        <taxon>Glires</taxon>
        <taxon>Rodentia</taxon>
        <taxon>Myomorpha</taxon>
        <taxon>Muroidea</taxon>
        <taxon>Muridae</taxon>
        <taxon>Murinae</taxon>
        <taxon>Apodemus</taxon>
    </lineage>
</organism>
<gene>
    <name evidence="3" type="ORF">APTSU1_001271100</name>
</gene>
<comment type="caution">
    <text evidence="3">The sequence shown here is derived from an EMBL/GenBank/DDBJ whole genome shotgun (WGS) entry which is preliminary data.</text>
</comment>
<reference evidence="3 4" key="1">
    <citation type="submission" date="2024-08" db="EMBL/GenBank/DDBJ databases">
        <title>The draft genome of Apodemus speciosus.</title>
        <authorList>
            <person name="Nabeshima K."/>
            <person name="Suzuki S."/>
            <person name="Onuma M."/>
        </authorList>
    </citation>
    <scope>NUCLEOTIDE SEQUENCE [LARGE SCALE GENOMIC DNA]</scope>
    <source>
        <strain evidence="3">IB14-021</strain>
    </source>
</reference>
<dbReference type="InterPro" id="IPR009057">
    <property type="entry name" value="Homeodomain-like_sf"/>
</dbReference>
<protein>
    <submittedName>
        <fullName evidence="3">Mis18-binding protein 1</fullName>
    </submittedName>
</protein>
<dbReference type="InterPro" id="IPR039110">
    <property type="entry name" value="KNL2-like"/>
</dbReference>
<dbReference type="InterPro" id="IPR001005">
    <property type="entry name" value="SANT/Myb"/>
</dbReference>
<dbReference type="CDD" id="cd00167">
    <property type="entry name" value="SANT"/>
    <property type="match status" value="1"/>
</dbReference>
<dbReference type="PROSITE" id="PS50090">
    <property type="entry name" value="MYB_LIKE"/>
    <property type="match status" value="1"/>
</dbReference>
<proteinExistence type="predicted"/>
<dbReference type="Gene3D" id="1.10.10.60">
    <property type="entry name" value="Homeodomain-like"/>
    <property type="match status" value="1"/>
</dbReference>
<name>A0ABQ0FE32_APOSI</name>
<evidence type="ECO:0000259" key="2">
    <source>
        <dbReference type="PROSITE" id="PS50090"/>
    </source>
</evidence>